<accession>A0A317PJN8</accession>
<evidence type="ECO:0000256" key="9">
    <source>
        <dbReference type="ARBA" id="ARBA00022842"/>
    </source>
</evidence>
<dbReference type="GO" id="GO:0005524">
    <property type="term" value="F:ATP binding"/>
    <property type="evidence" value="ECO:0007669"/>
    <property type="project" value="UniProtKB-KW"/>
</dbReference>
<evidence type="ECO:0000256" key="10">
    <source>
        <dbReference type="ARBA" id="ARBA00032441"/>
    </source>
</evidence>
<dbReference type="Pfam" id="PF01636">
    <property type="entry name" value="APH"/>
    <property type="match status" value="1"/>
</dbReference>
<dbReference type="InterPro" id="IPR012180">
    <property type="entry name" value="Bifunc_ATPase/PTrfase"/>
</dbReference>
<keyword evidence="4" id="KW-0963">Cytoplasm</keyword>
<evidence type="ECO:0000256" key="2">
    <source>
        <dbReference type="ARBA" id="ARBA00007599"/>
    </source>
</evidence>
<proteinExistence type="inferred from homology"/>
<evidence type="ECO:0000313" key="13">
    <source>
        <dbReference type="Proteomes" id="UP000246352"/>
    </source>
</evidence>
<dbReference type="SUPFAM" id="SSF52540">
    <property type="entry name" value="P-loop containing nucleoside triphosphate hydrolases"/>
    <property type="match status" value="1"/>
</dbReference>
<keyword evidence="8" id="KW-0067">ATP-binding</keyword>
<dbReference type="GO" id="GO:0002949">
    <property type="term" value="P:tRNA threonylcarbamoyladenosine modification"/>
    <property type="evidence" value="ECO:0007669"/>
    <property type="project" value="InterPro"/>
</dbReference>
<comment type="similarity">
    <text evidence="2">Belongs to the TsaE family.</text>
</comment>
<dbReference type="Proteomes" id="UP000246352">
    <property type="component" value="Unassembled WGS sequence"/>
</dbReference>
<dbReference type="PIRSF" id="PIRSF036599">
    <property type="entry name" value="AtpPhos"/>
    <property type="match status" value="1"/>
</dbReference>
<dbReference type="Gene3D" id="3.90.1200.10">
    <property type="match status" value="1"/>
</dbReference>
<dbReference type="InterPro" id="IPR011009">
    <property type="entry name" value="Kinase-like_dom_sf"/>
</dbReference>
<dbReference type="Gene3D" id="3.40.50.300">
    <property type="entry name" value="P-loop containing nucleotide triphosphate hydrolases"/>
    <property type="match status" value="1"/>
</dbReference>
<evidence type="ECO:0000256" key="4">
    <source>
        <dbReference type="ARBA" id="ARBA00022490"/>
    </source>
</evidence>
<dbReference type="PANTHER" id="PTHR33540:SF2">
    <property type="entry name" value="TRNA THREONYLCARBAMOYLADENOSINE BIOSYNTHESIS PROTEIN TSAE"/>
    <property type="match status" value="1"/>
</dbReference>
<dbReference type="NCBIfam" id="TIGR00150">
    <property type="entry name" value="T6A_YjeE"/>
    <property type="match status" value="1"/>
</dbReference>
<evidence type="ECO:0000256" key="8">
    <source>
        <dbReference type="ARBA" id="ARBA00022840"/>
    </source>
</evidence>
<comment type="subcellular location">
    <subcellularLocation>
        <location evidence="1">Cytoplasm</location>
    </subcellularLocation>
</comment>
<evidence type="ECO:0000256" key="3">
    <source>
        <dbReference type="ARBA" id="ARBA00019010"/>
    </source>
</evidence>
<dbReference type="SUPFAM" id="SSF56112">
    <property type="entry name" value="Protein kinase-like (PK-like)"/>
    <property type="match status" value="1"/>
</dbReference>
<dbReference type="EMBL" id="QGTR01000003">
    <property type="protein sequence ID" value="PWW00514.1"/>
    <property type="molecule type" value="Genomic_DNA"/>
</dbReference>
<sequence>MGPDVLELILRDESETRLFAEDTAMALAPGDCLCLSGDLGAGKSTFARALIRAMADDPDLDVPSPTFTLVQSYETRLPIGHFDLYRLTSVDELEELGLDDALSRGAALVEWPERAGDRVSGDDILFRIDGSGDSRRIRVTGPAGFMQRLARSRLARTFLAAHGHSGSARRFLQGDASARTYEMIRDGAAEPVILMNSPRRPDGPPIQDGLPYSRIAHLAEDVVPFVAVARWLRAQGFSAPDIPAADTESGFLLVENLGSQTVLDAAGRPDPERYGVAVECLAALHERSLPGSLDLGLGDGQAYRLPAYDEAAMRIEVALLVDWYLPWRGQADVSAATRQAYFDCWDELFGRLQAAEKAVVLRDYHSPNLIWCPERGGLARIGIIDFQDALIGPAAYDVASLLQDARVTVPVEMADRLLGQYEELRAASDPGFDRKMFREAYAIMAAQRAAKILGIFVRLKQRDGKPGYLKHLPRIEHYISTALGHEALRPLRSWFTAAGIGTTES</sequence>
<dbReference type="PANTHER" id="PTHR33540">
    <property type="entry name" value="TRNA THREONYLCARBAMOYLADENOSINE BIOSYNTHESIS PROTEIN TSAE"/>
    <property type="match status" value="1"/>
</dbReference>
<evidence type="ECO:0000259" key="11">
    <source>
        <dbReference type="Pfam" id="PF01636"/>
    </source>
</evidence>
<dbReference type="AlphaFoldDB" id="A0A317PJN8"/>
<dbReference type="Gene3D" id="3.30.200.20">
    <property type="entry name" value="Phosphorylase Kinase, domain 1"/>
    <property type="match status" value="1"/>
</dbReference>
<evidence type="ECO:0000256" key="1">
    <source>
        <dbReference type="ARBA" id="ARBA00004496"/>
    </source>
</evidence>
<comment type="caution">
    <text evidence="12">The sequence shown here is derived from an EMBL/GenBank/DDBJ whole genome shotgun (WGS) entry which is preliminary data.</text>
</comment>
<protein>
    <recommendedName>
        <fullName evidence="3">tRNA threonylcarbamoyladenosine biosynthesis protein TsaE</fullName>
    </recommendedName>
    <alternativeName>
        <fullName evidence="10">t(6)A37 threonylcarbamoyladenosine biosynthesis protein TsaE</fullName>
    </alternativeName>
</protein>
<reference evidence="12 13" key="1">
    <citation type="submission" date="2018-05" db="EMBL/GenBank/DDBJ databases">
        <title>Genomic Encyclopedia of Type Strains, Phase IV (KMG-IV): sequencing the most valuable type-strain genomes for metagenomic binning, comparative biology and taxonomic classification.</title>
        <authorList>
            <person name="Goeker M."/>
        </authorList>
    </citation>
    <scope>NUCLEOTIDE SEQUENCE [LARGE SCALE GENOMIC DNA]</scope>
    <source>
        <strain evidence="12 13">DSM 16791</strain>
    </source>
</reference>
<dbReference type="GO" id="GO:0005737">
    <property type="term" value="C:cytoplasm"/>
    <property type="evidence" value="ECO:0007669"/>
    <property type="project" value="UniProtKB-SubCell"/>
</dbReference>
<dbReference type="InterPro" id="IPR027417">
    <property type="entry name" value="P-loop_NTPase"/>
</dbReference>
<name>A0A317PJN8_9HYPH</name>
<gene>
    <name evidence="12" type="ORF">DFR52_103721</name>
</gene>
<keyword evidence="9" id="KW-0460">Magnesium</keyword>
<keyword evidence="7" id="KW-0547">Nucleotide-binding</keyword>
<keyword evidence="5" id="KW-0819">tRNA processing</keyword>
<evidence type="ECO:0000313" key="12">
    <source>
        <dbReference type="EMBL" id="PWW00514.1"/>
    </source>
</evidence>
<dbReference type="InterPro" id="IPR003442">
    <property type="entry name" value="T6A_TsaE"/>
</dbReference>
<feature type="domain" description="Aminoglycoside phosphotransferase" evidence="11">
    <location>
        <begin position="170"/>
        <end position="426"/>
    </location>
</feature>
<evidence type="ECO:0000256" key="6">
    <source>
        <dbReference type="ARBA" id="ARBA00022723"/>
    </source>
</evidence>
<dbReference type="GO" id="GO:0046872">
    <property type="term" value="F:metal ion binding"/>
    <property type="evidence" value="ECO:0007669"/>
    <property type="project" value="UniProtKB-KW"/>
</dbReference>
<dbReference type="InterPro" id="IPR002575">
    <property type="entry name" value="Aminoglycoside_PTrfase"/>
</dbReference>
<keyword evidence="13" id="KW-1185">Reference proteome</keyword>
<evidence type="ECO:0000256" key="7">
    <source>
        <dbReference type="ARBA" id="ARBA00022741"/>
    </source>
</evidence>
<dbReference type="Pfam" id="PF02367">
    <property type="entry name" value="TsaE"/>
    <property type="match status" value="1"/>
</dbReference>
<keyword evidence="6" id="KW-0479">Metal-binding</keyword>
<dbReference type="RefSeq" id="WP_280954194.1">
    <property type="nucleotide sequence ID" value="NZ_QGTR01000003.1"/>
</dbReference>
<evidence type="ECO:0000256" key="5">
    <source>
        <dbReference type="ARBA" id="ARBA00022694"/>
    </source>
</evidence>
<organism evidence="12 13">
    <name type="scientific">Hoeflea marina</name>
    <dbReference type="NCBI Taxonomy" id="274592"/>
    <lineage>
        <taxon>Bacteria</taxon>
        <taxon>Pseudomonadati</taxon>
        <taxon>Pseudomonadota</taxon>
        <taxon>Alphaproteobacteria</taxon>
        <taxon>Hyphomicrobiales</taxon>
        <taxon>Rhizobiaceae</taxon>
        <taxon>Hoeflea</taxon>
    </lineage>
</organism>